<dbReference type="Pfam" id="PF07690">
    <property type="entry name" value="MFS_1"/>
    <property type="match status" value="1"/>
</dbReference>
<evidence type="ECO:0000313" key="9">
    <source>
        <dbReference type="EMBL" id="XDS48912.1"/>
    </source>
</evidence>
<reference evidence="8" key="1">
    <citation type="submission" date="2023-07" db="EMBL/GenBank/DDBJ databases">
        <title>Bifidobacterium aquikefiriaerophilum sp. nov. and Bifidobacterium eccum sp. nov., isolated from water kefir.</title>
        <authorList>
            <person name="Breselge S."/>
            <person name="Bellassi P."/>
            <person name="Barcenilla C."/>
            <person name="Alvarez-Ordonez A."/>
            <person name="Morelli L."/>
            <person name="Cotter P.D."/>
        </authorList>
    </citation>
    <scope>NUCLEOTIDE SEQUENCE</scope>
    <source>
        <strain evidence="10">WK012_4_13</strain>
        <strain evidence="9">WK013_4_14</strain>
        <strain evidence="8">WK048_4_13</strain>
    </source>
</reference>
<name>A0AB39UBM3_9BIFI</name>
<feature type="transmembrane region" description="Helical" evidence="6">
    <location>
        <begin position="167"/>
        <end position="193"/>
    </location>
</feature>
<evidence type="ECO:0000256" key="1">
    <source>
        <dbReference type="ARBA" id="ARBA00004651"/>
    </source>
</evidence>
<dbReference type="RefSeq" id="WP_369341108.1">
    <property type="nucleotide sequence ID" value="NZ_CP129675.1"/>
</dbReference>
<dbReference type="SUPFAM" id="SSF103473">
    <property type="entry name" value="MFS general substrate transporter"/>
    <property type="match status" value="1"/>
</dbReference>
<dbReference type="PROSITE" id="PS50850">
    <property type="entry name" value="MFS"/>
    <property type="match status" value="1"/>
</dbReference>
<keyword evidence="3 6" id="KW-0812">Transmembrane</keyword>
<dbReference type="GO" id="GO:0005886">
    <property type="term" value="C:plasma membrane"/>
    <property type="evidence" value="ECO:0007669"/>
    <property type="project" value="UniProtKB-SubCell"/>
</dbReference>
<dbReference type="EMBL" id="CP129683">
    <property type="protein sequence ID" value="XDS50136.1"/>
    <property type="molecule type" value="Genomic_DNA"/>
</dbReference>
<evidence type="ECO:0000256" key="3">
    <source>
        <dbReference type="ARBA" id="ARBA00022692"/>
    </source>
</evidence>
<feature type="transmembrane region" description="Helical" evidence="6">
    <location>
        <begin position="232"/>
        <end position="249"/>
    </location>
</feature>
<gene>
    <name evidence="10" type="ORF">QN062_06965</name>
    <name evidence="9" type="ORF">QN216_01170</name>
    <name evidence="8" type="ORF">QN217_09285</name>
</gene>
<evidence type="ECO:0000313" key="10">
    <source>
        <dbReference type="EMBL" id="XDS50136.1"/>
    </source>
</evidence>
<evidence type="ECO:0000256" key="2">
    <source>
        <dbReference type="ARBA" id="ARBA00022448"/>
    </source>
</evidence>
<keyword evidence="5 6" id="KW-0472">Membrane</keyword>
<dbReference type="EMBL" id="CP129682">
    <property type="protein sequence ID" value="XDS48912.1"/>
    <property type="molecule type" value="Genomic_DNA"/>
</dbReference>
<evidence type="ECO:0000259" key="7">
    <source>
        <dbReference type="PROSITE" id="PS50850"/>
    </source>
</evidence>
<dbReference type="Gene3D" id="1.20.1250.20">
    <property type="entry name" value="MFS general substrate transporter like domains"/>
    <property type="match status" value="1"/>
</dbReference>
<dbReference type="PRINTS" id="PR01036">
    <property type="entry name" value="TCRTETB"/>
</dbReference>
<feature type="transmembrane region" description="Helical" evidence="6">
    <location>
        <begin position="111"/>
        <end position="129"/>
    </location>
</feature>
<dbReference type="InterPro" id="IPR036259">
    <property type="entry name" value="MFS_trans_sf"/>
</dbReference>
<dbReference type="InterPro" id="IPR011701">
    <property type="entry name" value="MFS"/>
</dbReference>
<feature type="transmembrane region" description="Helical" evidence="6">
    <location>
        <begin position="270"/>
        <end position="293"/>
    </location>
</feature>
<feature type="transmembrane region" description="Helical" evidence="6">
    <location>
        <begin position="51"/>
        <end position="74"/>
    </location>
</feature>
<evidence type="ECO:0000313" key="8">
    <source>
        <dbReference type="EMBL" id="XDS46309.1"/>
    </source>
</evidence>
<feature type="transmembrane region" description="Helical" evidence="6">
    <location>
        <begin position="299"/>
        <end position="319"/>
    </location>
</feature>
<feature type="transmembrane region" description="Helical" evidence="6">
    <location>
        <begin position="12"/>
        <end position="31"/>
    </location>
</feature>
<dbReference type="Gene3D" id="1.20.1720.10">
    <property type="entry name" value="Multidrug resistance protein D"/>
    <property type="match status" value="1"/>
</dbReference>
<sequence length="475" mass="50711">MENTTGQKISRSLLWSVISLAMLTFLGILSETSLNIAYSSLMREYGIEASVVQWLTTGYLLILAIVIPSSTYLVRRFATVRLFQCAVSIFMIGTVLGACAPSFSILLCARLIMAIGTGISLPLMTNVVLEKAQFHQRGMLMGIVSMVISAGPAIGPVYGGIVLQFLTWHYIFIIMVPFLVGALIVGTLALPDISDRTRAAISPSSMMLVAVGLGSLMISFSFAYSWHGDRRFWLVLLLGIAIMSAFVILQMHVHNPLINIKVFSYRGFSIGIATIMISQACVLGINFMLPLLLQNGLRLSSMTAALLLLPGAAVGSMAAPQVGSSLRSHRATVMMTVGFSGMLVSAVVMSLLPGSAAAIMVIYVLFMTGACLVATPGQTHSLNQLPPSMNADGSAVLNTLQQLSGALGTTIASTLITAFQSQTFNGGSDFAQSYTSAFSKGMPPFIALIVIAVLLTLRLRHFEQAPRSVAAQLHE</sequence>
<dbReference type="GO" id="GO:0022857">
    <property type="term" value="F:transmembrane transporter activity"/>
    <property type="evidence" value="ECO:0007669"/>
    <property type="project" value="InterPro"/>
</dbReference>
<dbReference type="KEGG" id="bfk:QN062_06965"/>
<dbReference type="AlphaFoldDB" id="A0AB39UBM3"/>
<protein>
    <submittedName>
        <fullName evidence="8">MFS transporter</fullName>
    </submittedName>
</protein>
<dbReference type="PANTHER" id="PTHR42718">
    <property type="entry name" value="MAJOR FACILITATOR SUPERFAMILY MULTIDRUG TRANSPORTER MFSC"/>
    <property type="match status" value="1"/>
</dbReference>
<evidence type="ECO:0000256" key="5">
    <source>
        <dbReference type="ARBA" id="ARBA00023136"/>
    </source>
</evidence>
<feature type="transmembrane region" description="Helical" evidence="6">
    <location>
        <begin position="357"/>
        <end position="375"/>
    </location>
</feature>
<feature type="transmembrane region" description="Helical" evidence="6">
    <location>
        <begin position="141"/>
        <end position="161"/>
    </location>
</feature>
<dbReference type="InterPro" id="IPR020846">
    <property type="entry name" value="MFS_dom"/>
</dbReference>
<evidence type="ECO:0000256" key="6">
    <source>
        <dbReference type="SAM" id="Phobius"/>
    </source>
</evidence>
<keyword evidence="4 6" id="KW-1133">Transmembrane helix</keyword>
<feature type="domain" description="Major facilitator superfamily (MFS) profile" evidence="7">
    <location>
        <begin position="16"/>
        <end position="464"/>
    </location>
</feature>
<accession>A0AB39UBM3</accession>
<keyword evidence="2" id="KW-0813">Transport</keyword>
<evidence type="ECO:0000256" key="4">
    <source>
        <dbReference type="ARBA" id="ARBA00022989"/>
    </source>
</evidence>
<dbReference type="EMBL" id="CP129675">
    <property type="protein sequence ID" value="XDS46309.1"/>
    <property type="molecule type" value="Genomic_DNA"/>
</dbReference>
<proteinExistence type="predicted"/>
<comment type="subcellular location">
    <subcellularLocation>
        <location evidence="1">Cell membrane</location>
        <topology evidence="1">Multi-pass membrane protein</topology>
    </subcellularLocation>
</comment>
<feature type="transmembrane region" description="Helical" evidence="6">
    <location>
        <begin position="86"/>
        <end position="105"/>
    </location>
</feature>
<organism evidence="8">
    <name type="scientific">Bifidobacterium fermentum</name>
    <dbReference type="NCBI Taxonomy" id="3059035"/>
    <lineage>
        <taxon>Bacteria</taxon>
        <taxon>Bacillati</taxon>
        <taxon>Actinomycetota</taxon>
        <taxon>Actinomycetes</taxon>
        <taxon>Bifidobacteriales</taxon>
        <taxon>Bifidobacteriaceae</taxon>
        <taxon>Bifidobacterium</taxon>
    </lineage>
</organism>
<dbReference type="PANTHER" id="PTHR42718:SF9">
    <property type="entry name" value="MAJOR FACILITATOR SUPERFAMILY MULTIDRUG TRANSPORTER MFSC"/>
    <property type="match status" value="1"/>
</dbReference>
<feature type="transmembrane region" description="Helical" evidence="6">
    <location>
        <begin position="441"/>
        <end position="459"/>
    </location>
</feature>
<feature type="transmembrane region" description="Helical" evidence="6">
    <location>
        <begin position="205"/>
        <end position="226"/>
    </location>
</feature>